<dbReference type="InterPro" id="IPR051202">
    <property type="entry name" value="Peptidase_C40"/>
</dbReference>
<evidence type="ECO:0000256" key="3">
    <source>
        <dbReference type="ARBA" id="ARBA00022801"/>
    </source>
</evidence>
<dbReference type="InterPro" id="IPR041382">
    <property type="entry name" value="SH3_16"/>
</dbReference>
<evidence type="ECO:0000313" key="7">
    <source>
        <dbReference type="Proteomes" id="UP000031740"/>
    </source>
</evidence>
<dbReference type="STRING" id="1293911.H710_00110"/>
<comment type="caution">
    <text evidence="6">The sequence shown here is derived from an EMBL/GenBank/DDBJ whole genome shotgun (WGS) entry which is preliminary data.</text>
</comment>
<dbReference type="InterPro" id="IPR000064">
    <property type="entry name" value="NLP_P60_dom"/>
</dbReference>
<name>A0A072R5I0_BARBA</name>
<dbReference type="SUPFAM" id="SSF54001">
    <property type="entry name" value="Cysteine proteinases"/>
    <property type="match status" value="1"/>
</dbReference>
<evidence type="ECO:0000259" key="5">
    <source>
        <dbReference type="PROSITE" id="PS51935"/>
    </source>
</evidence>
<evidence type="ECO:0000256" key="1">
    <source>
        <dbReference type="ARBA" id="ARBA00007074"/>
    </source>
</evidence>
<comment type="similarity">
    <text evidence="1">Belongs to the peptidase C40 family.</text>
</comment>
<evidence type="ECO:0000256" key="4">
    <source>
        <dbReference type="ARBA" id="ARBA00022807"/>
    </source>
</evidence>
<organism evidence="6 7">
    <name type="scientific">Bartonella bacilliformis Ver097</name>
    <dbReference type="NCBI Taxonomy" id="1293911"/>
    <lineage>
        <taxon>Bacteria</taxon>
        <taxon>Pseudomonadati</taxon>
        <taxon>Pseudomonadota</taxon>
        <taxon>Alphaproteobacteria</taxon>
        <taxon>Hyphomicrobiales</taxon>
        <taxon>Bartonellaceae</taxon>
        <taxon>Bartonella</taxon>
    </lineage>
</organism>
<dbReference type="Pfam" id="PF18348">
    <property type="entry name" value="SH3_16"/>
    <property type="match status" value="1"/>
</dbReference>
<feature type="domain" description="NlpC/P60" evidence="5">
    <location>
        <begin position="163"/>
        <end position="285"/>
    </location>
</feature>
<dbReference type="PANTHER" id="PTHR47053:SF1">
    <property type="entry name" value="MUREIN DD-ENDOPEPTIDASE MEPH-RELATED"/>
    <property type="match status" value="1"/>
</dbReference>
<sequence>MEHKDPRLYAFRDDLADQRLEQEVTAKRFVQGEKKRVGVTVAGLFKDKSTTSEMQTECLFGEELLIFEQGKTRSWGQSLKDGYVGYIDTQALETPTTKQTHIVSVPRTFQYSQAELRSPVKRTLSMGSKVSVVDEVEVRDTLYSVLEDGTAIISRHLRSIEHIYVYEDYVAVAQTLIRTPYLWGGVSGFGIDCSGLVQLSMMMAGHTVLRDADMQQKTIGKQLSENENLQRGDLIFWQGHVAIMFDYQNIIHANGNSMYVTIEPLEEVIARIAKKNRYPIAKRRPF</sequence>
<dbReference type="GO" id="GO:0006508">
    <property type="term" value="P:proteolysis"/>
    <property type="evidence" value="ECO:0007669"/>
    <property type="project" value="UniProtKB-KW"/>
</dbReference>
<keyword evidence="2" id="KW-0645">Protease</keyword>
<gene>
    <name evidence="6" type="ORF">H710_00110</name>
</gene>
<dbReference type="PATRIC" id="fig|1293911.3.peg.114"/>
<dbReference type="AlphaFoldDB" id="A0A072R5I0"/>
<accession>A0A072R5I0</accession>
<dbReference type="HOGENOM" id="CLU_016043_13_3_5"/>
<evidence type="ECO:0000256" key="2">
    <source>
        <dbReference type="ARBA" id="ARBA00022670"/>
    </source>
</evidence>
<dbReference type="Proteomes" id="UP000031740">
    <property type="component" value="Unassembled WGS sequence"/>
</dbReference>
<dbReference type="GO" id="GO:0008234">
    <property type="term" value="F:cysteine-type peptidase activity"/>
    <property type="evidence" value="ECO:0007669"/>
    <property type="project" value="UniProtKB-KW"/>
</dbReference>
<dbReference type="PANTHER" id="PTHR47053">
    <property type="entry name" value="MUREIN DD-ENDOPEPTIDASE MEPH-RELATED"/>
    <property type="match status" value="1"/>
</dbReference>
<dbReference type="InterPro" id="IPR038765">
    <property type="entry name" value="Papain-like_cys_pep_sf"/>
</dbReference>
<proteinExistence type="inferred from homology"/>
<dbReference type="Gene3D" id="3.90.1720.10">
    <property type="entry name" value="endopeptidase domain like (from Nostoc punctiforme)"/>
    <property type="match status" value="1"/>
</dbReference>
<keyword evidence="3" id="KW-0378">Hydrolase</keyword>
<evidence type="ECO:0000313" key="6">
    <source>
        <dbReference type="EMBL" id="KEG21163.1"/>
    </source>
</evidence>
<dbReference type="PROSITE" id="PS51935">
    <property type="entry name" value="NLPC_P60"/>
    <property type="match status" value="1"/>
</dbReference>
<dbReference type="EMBL" id="ASIV01000001">
    <property type="protein sequence ID" value="KEG21163.1"/>
    <property type="molecule type" value="Genomic_DNA"/>
</dbReference>
<keyword evidence="4" id="KW-0788">Thiol protease</keyword>
<protein>
    <recommendedName>
        <fullName evidence="5">NlpC/P60 domain-containing protein</fullName>
    </recommendedName>
</protein>
<dbReference type="Pfam" id="PF00877">
    <property type="entry name" value="NLPC_P60"/>
    <property type="match status" value="1"/>
</dbReference>
<dbReference type="RefSeq" id="WP_041848909.1">
    <property type="nucleotide sequence ID" value="NZ_KL503802.1"/>
</dbReference>
<dbReference type="MEROPS" id="C40.001"/>
<reference evidence="6 7" key="1">
    <citation type="submission" date="2013-04" db="EMBL/GenBank/DDBJ databases">
        <title>The Genome Sequence of Bartonella bacilliformis Ver097.</title>
        <authorList>
            <consortium name="The Broad Institute Genomics Platform"/>
            <consortium name="The Broad Institute Genome Sequencing Center for Infectious Disease"/>
            <person name="Feldgarden M."/>
            <person name="Kirby J."/>
            <person name="Birtles R."/>
            <person name="Dasch G."/>
            <person name="Hendrix L."/>
            <person name="Koehler J."/>
            <person name="Walker B."/>
            <person name="Young S.K."/>
            <person name="Zeng Q."/>
            <person name="Gargeya S."/>
            <person name="Fitzgerald M."/>
            <person name="Haas B."/>
            <person name="Abouelleil A."/>
            <person name="Allen A.W."/>
            <person name="Alvarado L."/>
            <person name="Arachchi H.M."/>
            <person name="Berlin A.M."/>
            <person name="Chapman S.B."/>
            <person name="Gainer-Dewar J."/>
            <person name="Goldberg J."/>
            <person name="Griggs A."/>
            <person name="Gujja S."/>
            <person name="Hansen M."/>
            <person name="Howarth C."/>
            <person name="Imamovic A."/>
            <person name="Ireland A."/>
            <person name="Larimer J."/>
            <person name="McCowan C."/>
            <person name="Murphy C."/>
            <person name="Pearson M."/>
            <person name="Poon T.W."/>
            <person name="Priest M."/>
            <person name="Roberts A."/>
            <person name="Saif S."/>
            <person name="Shea T."/>
            <person name="Sisk P."/>
            <person name="Sykes S."/>
            <person name="Wortman J."/>
            <person name="Nusbaum C."/>
            <person name="Birren B."/>
        </authorList>
    </citation>
    <scope>NUCLEOTIDE SEQUENCE [LARGE SCALE GENOMIC DNA]</scope>
    <source>
        <strain evidence="6 7">Ver097</strain>
    </source>
</reference>